<comment type="caution">
    <text evidence="9">The sequence shown here is derived from an EMBL/GenBank/DDBJ whole genome shotgun (WGS) entry which is preliminary data.</text>
</comment>
<name>A0ABQ0BV07_9FIRM</name>
<keyword evidence="5 7" id="KW-0472">Membrane</keyword>
<feature type="transmembrane region" description="Helical" evidence="7">
    <location>
        <begin position="743"/>
        <end position="768"/>
    </location>
</feature>
<evidence type="ECO:0000313" key="9">
    <source>
        <dbReference type="EMBL" id="GAA6500373.1"/>
    </source>
</evidence>
<evidence type="ECO:0000256" key="4">
    <source>
        <dbReference type="ARBA" id="ARBA00022989"/>
    </source>
</evidence>
<feature type="domain" description="ABC3 transporter permease C-terminal" evidence="8">
    <location>
        <begin position="694"/>
        <end position="805"/>
    </location>
</feature>
<protein>
    <submittedName>
        <fullName evidence="9">FtsX-like permease family protein</fullName>
    </submittedName>
</protein>
<proteinExistence type="inferred from homology"/>
<organism evidence="9 10">
    <name type="scientific">Blautia parvula</name>
    <dbReference type="NCBI Taxonomy" id="2877527"/>
    <lineage>
        <taxon>Bacteria</taxon>
        <taxon>Bacillati</taxon>
        <taxon>Bacillota</taxon>
        <taxon>Clostridia</taxon>
        <taxon>Lachnospirales</taxon>
        <taxon>Lachnospiraceae</taxon>
        <taxon>Blautia</taxon>
    </lineage>
</organism>
<evidence type="ECO:0000313" key="10">
    <source>
        <dbReference type="Proteomes" id="UP001600941"/>
    </source>
</evidence>
<accession>A0ABQ0BV07</accession>
<dbReference type="RefSeq" id="WP_227211816.1">
    <property type="nucleotide sequence ID" value="NZ_BAABZQ010000001.1"/>
</dbReference>
<feature type="domain" description="ABC3 transporter permease C-terminal" evidence="8">
    <location>
        <begin position="263"/>
        <end position="394"/>
    </location>
</feature>
<keyword evidence="4 7" id="KW-1133">Transmembrane helix</keyword>
<evidence type="ECO:0000259" key="8">
    <source>
        <dbReference type="Pfam" id="PF02687"/>
    </source>
</evidence>
<keyword evidence="10" id="KW-1185">Reference proteome</keyword>
<evidence type="ECO:0000256" key="5">
    <source>
        <dbReference type="ARBA" id="ARBA00023136"/>
    </source>
</evidence>
<dbReference type="InterPro" id="IPR003838">
    <property type="entry name" value="ABC3_permease_C"/>
</dbReference>
<dbReference type="EMBL" id="BAABZQ010000001">
    <property type="protein sequence ID" value="GAA6500373.1"/>
    <property type="molecule type" value="Genomic_DNA"/>
</dbReference>
<evidence type="ECO:0000256" key="1">
    <source>
        <dbReference type="ARBA" id="ARBA00004651"/>
    </source>
</evidence>
<dbReference type="InterPro" id="IPR050250">
    <property type="entry name" value="Macrolide_Exporter_MacB"/>
</dbReference>
<evidence type="ECO:0000256" key="7">
    <source>
        <dbReference type="SAM" id="Phobius"/>
    </source>
</evidence>
<feature type="transmembrane region" description="Helical" evidence="7">
    <location>
        <begin position="256"/>
        <end position="281"/>
    </location>
</feature>
<dbReference type="PANTHER" id="PTHR30572:SF4">
    <property type="entry name" value="ABC TRANSPORTER PERMEASE YTRF"/>
    <property type="match status" value="1"/>
</dbReference>
<feature type="transmembrane region" description="Helical" evidence="7">
    <location>
        <begin position="366"/>
        <end position="384"/>
    </location>
</feature>
<keyword evidence="2" id="KW-1003">Cell membrane</keyword>
<reference evidence="9 10" key="1">
    <citation type="submission" date="2024-04" db="EMBL/GenBank/DDBJ databases">
        <title>Defined microbial consortia suppress multidrug-resistant proinflammatory Enterobacteriaceae via ecological control.</title>
        <authorList>
            <person name="Furuichi M."/>
            <person name="Kawaguchi T."/>
            <person name="Pust M."/>
            <person name="Yasuma K."/>
            <person name="Plichta D."/>
            <person name="Hasegawa N."/>
            <person name="Ohya T."/>
            <person name="Bhattarai S."/>
            <person name="Sasajima S."/>
            <person name="Aoto Y."/>
            <person name="Tuganbaev T."/>
            <person name="Yaginuma M."/>
            <person name="Ueda M."/>
            <person name="Okahashi N."/>
            <person name="Amafuji K."/>
            <person name="Kiridooshi Y."/>
            <person name="Sugita K."/>
            <person name="Strazar M."/>
            <person name="Skelly A."/>
            <person name="Suda W."/>
            <person name="Hattori M."/>
            <person name="Nakamoto N."/>
            <person name="Caballero S."/>
            <person name="Norman J."/>
            <person name="Olle B."/>
            <person name="Tanoue T."/>
            <person name="Arita M."/>
            <person name="Bucci V."/>
            <person name="Atarashi K."/>
            <person name="Xavier R."/>
            <person name="Honda K."/>
        </authorList>
    </citation>
    <scope>NUCLEOTIDE SEQUENCE [LARGE SCALE GENOMIC DNA]</scope>
    <source>
        <strain evidence="10">k34-0107-D12</strain>
    </source>
</reference>
<comment type="similarity">
    <text evidence="6">Belongs to the ABC-4 integral membrane protein family.</text>
</comment>
<feature type="transmembrane region" description="Helical" evidence="7">
    <location>
        <begin position="436"/>
        <end position="456"/>
    </location>
</feature>
<dbReference type="Proteomes" id="UP001600941">
    <property type="component" value="Unassembled WGS sequence"/>
</dbReference>
<feature type="transmembrane region" description="Helical" evidence="7">
    <location>
        <begin position="788"/>
        <end position="806"/>
    </location>
</feature>
<sequence>MNTINRTAFSNLKLNKGRNIMAGIAILLTTLLIFVIPAIGLGTVEIDMAAANKVYPTFHVMYRNVKPDTAEAISHRAEVETAGLRQDPAMIPVPDGTGWMVYMDDTARKLNKTKLEEGNFPKNGNEIAVSNGLLKAMGITAGIGDTIELPYQPVEADGVGYEKKQEFVITGLLPTQKDSDDSGIYSAMVTRDFVEQEQPESVRKYRVMLRIAGAESMTTDEIKDIYKQIALEMGISEADIADNSIYLSANYRDPSLYAGIAGIMLIVILAGIMTIYSLYYITMIYKVQEFGKLKALGATKRQIRQIVFREGMLTSCIAIPLGLIAGSIAASIGYRFLLSAYGTENPLRPVVIELIENHEVTLLKPWIYVMAAAVSLLTVVCALIRPMQIAARISPVEAMRYDGSMKTKKKLRRGCPEMTLFRLTGANLSRNKKRTVMTIVTLSLTGILFMVISTVLSCADPEEIARDSVFDEFQISVNSRTGDKMHPELEWSVLCKNNPLNRDFEKQVMNIPGVEKITKASLLQVELPDLMDGDETWKTGIIGIPEEYADKMQQAVKEGSCTYEELQQGDKILIDENMLSYIPGTKIGDTLRVVIRSGNNLIPKEFEIAAIADMPYGMNHLSFLVLPNSVIHELAGLEMDYYWSVAADQKRLQSVEKELKSLIKINELLELKSYEDEVAYNEKNTSFLSQLCYVFMIVLGGVGIMNLINTMVNSIYVRRRELGIMQAIGLSEKQLVRMLQLEGIFYTAGTLLLSLGFGNLLGYLVFLYAKKNRMFGILSYHYPAAQTVVLIIVILTIQLLLTYLIMKNFRKQSMIERIRLSEA</sequence>
<evidence type="ECO:0000256" key="3">
    <source>
        <dbReference type="ARBA" id="ARBA00022692"/>
    </source>
</evidence>
<evidence type="ECO:0000256" key="2">
    <source>
        <dbReference type="ARBA" id="ARBA00022475"/>
    </source>
</evidence>
<dbReference type="Pfam" id="PF02687">
    <property type="entry name" value="FtsX"/>
    <property type="match status" value="2"/>
</dbReference>
<gene>
    <name evidence="9" type="ORF">K340107D12_31890</name>
</gene>
<feature type="transmembrane region" description="Helical" evidence="7">
    <location>
        <begin position="20"/>
        <end position="44"/>
    </location>
</feature>
<comment type="subcellular location">
    <subcellularLocation>
        <location evidence="1">Cell membrane</location>
        <topology evidence="1">Multi-pass membrane protein</topology>
    </subcellularLocation>
</comment>
<keyword evidence="3 7" id="KW-0812">Transmembrane</keyword>
<evidence type="ECO:0000256" key="6">
    <source>
        <dbReference type="ARBA" id="ARBA00038076"/>
    </source>
</evidence>
<dbReference type="PANTHER" id="PTHR30572">
    <property type="entry name" value="MEMBRANE COMPONENT OF TRANSPORTER-RELATED"/>
    <property type="match status" value="1"/>
</dbReference>
<feature type="transmembrane region" description="Helical" evidence="7">
    <location>
        <begin position="693"/>
        <end position="716"/>
    </location>
</feature>
<feature type="transmembrane region" description="Helical" evidence="7">
    <location>
        <begin position="311"/>
        <end position="337"/>
    </location>
</feature>